<dbReference type="RefSeq" id="WP_144853139.1">
    <property type="nucleotide sequence ID" value="NZ_VMRJ01000008.1"/>
</dbReference>
<name>A0A558BKF6_9BACT</name>
<sequence length="614" mass="66759">MEQFIVVEPTQARLLATIDGHAIPAATYPRQLLALHYGDEDLTPYAVSLTFEGTSAVIACELPLSYATQNNRDRGAPLLHLWSQPLRGRTELGEAFEARAAYSVGMTAVSGPGLEGSGTRVTVRADDWHLARAQPCLWAGSLVGDLPEGPGNLQLRIGTPYTGGSMSRGHFGLVGSRWTYFLLRKGKRRPHHTLVVDTAGQALDPVLLGSELRVLSYCLGQPLHCGFLVGLDAHGETVAYAGGAYGFLRLRPNHEFPPVPQEYFRPWFTLLFQHLTQHLEVPQLRARNEVLYEAITLYVESAAEINNTSREVKALLACLAVAHWFVGPAPGLVAAPAKWARWARTSPIVRAHAQEGRAELLRTRLEVATQPGPVELLHLALAEAGLAFPQELRDAVQMSSRLAAGQVVGAIAYADSQPRCLHLRTLCAGLLAMAVGYRGPVAEWDAPRSRRPTGETRSNGWFPTDPAVRPPQFDAEATEHLAATPLVELWPTFERPVVPAGSLVQLLENFARSLASRAGELVRARVVPLPVLDPEAPRLYDFVLESVPVPLASTVLFTVQQAGPGAPLAVLSWDEEGPVIADEKALAQFLGQVARAPRTRHAVERLLLLAPDAR</sequence>
<evidence type="ECO:0000313" key="2">
    <source>
        <dbReference type="EMBL" id="TVT36978.1"/>
    </source>
</evidence>
<accession>A0A558BKF6</accession>
<protein>
    <submittedName>
        <fullName evidence="2">Uncharacterized protein</fullName>
    </submittedName>
</protein>
<feature type="region of interest" description="Disordered" evidence="1">
    <location>
        <begin position="444"/>
        <end position="468"/>
    </location>
</feature>
<evidence type="ECO:0000256" key="1">
    <source>
        <dbReference type="SAM" id="MobiDB-lite"/>
    </source>
</evidence>
<evidence type="ECO:0000313" key="3">
    <source>
        <dbReference type="Proteomes" id="UP000317624"/>
    </source>
</evidence>
<comment type="caution">
    <text evidence="2">The sequence shown here is derived from an EMBL/GenBank/DDBJ whole genome shotgun (WGS) entry which is preliminary data.</text>
</comment>
<feature type="compositionally biased region" description="Basic and acidic residues" evidence="1">
    <location>
        <begin position="445"/>
        <end position="454"/>
    </location>
</feature>
<organism evidence="2 3">
    <name type="scientific">Hymenobacter setariae</name>
    <dbReference type="NCBI Taxonomy" id="2594794"/>
    <lineage>
        <taxon>Bacteria</taxon>
        <taxon>Pseudomonadati</taxon>
        <taxon>Bacteroidota</taxon>
        <taxon>Cytophagia</taxon>
        <taxon>Cytophagales</taxon>
        <taxon>Hymenobacteraceae</taxon>
        <taxon>Hymenobacter</taxon>
    </lineage>
</organism>
<dbReference type="AlphaFoldDB" id="A0A558BKF6"/>
<gene>
    <name evidence="2" type="ORF">FNT36_24225</name>
</gene>
<dbReference type="EMBL" id="VMRJ01000008">
    <property type="protein sequence ID" value="TVT36978.1"/>
    <property type="molecule type" value="Genomic_DNA"/>
</dbReference>
<reference evidence="2 3" key="1">
    <citation type="submission" date="2019-07" db="EMBL/GenBank/DDBJ databases">
        <title>Hymenobacter sp. straun FUR1 Genome sequencing and assembly.</title>
        <authorList>
            <person name="Chhetri G."/>
        </authorList>
    </citation>
    <scope>NUCLEOTIDE SEQUENCE [LARGE SCALE GENOMIC DNA]</scope>
    <source>
        <strain evidence="2 3">Fur1</strain>
    </source>
</reference>
<keyword evidence="3" id="KW-1185">Reference proteome</keyword>
<dbReference type="OrthoDB" id="9828258at2"/>
<proteinExistence type="predicted"/>
<dbReference type="Proteomes" id="UP000317624">
    <property type="component" value="Unassembled WGS sequence"/>
</dbReference>